<proteinExistence type="predicted"/>
<dbReference type="Proteomes" id="UP000670152">
    <property type="component" value="Unassembled WGS sequence"/>
</dbReference>
<dbReference type="Pfam" id="PF15045">
    <property type="entry name" value="Clathrin_bdg"/>
    <property type="match status" value="1"/>
</dbReference>
<dbReference type="AlphaFoldDB" id="A0A836END7"/>
<accession>A0A836END7</accession>
<comment type="caution">
    <text evidence="3">The sequence shown here is derived from an EMBL/GenBank/DDBJ whole genome shotgun (WGS) entry which is preliminary data.</text>
</comment>
<feature type="region of interest" description="Disordered" evidence="1">
    <location>
        <begin position="1"/>
        <end position="34"/>
    </location>
</feature>
<name>A0A836END7_9HYME</name>
<keyword evidence="4" id="KW-1185">Reference proteome</keyword>
<dbReference type="InterPro" id="IPR046359">
    <property type="entry name" value="Aftin-like"/>
</dbReference>
<feature type="domain" description="Aftiphilin clathrin-binding box" evidence="2">
    <location>
        <begin position="634"/>
        <end position="703"/>
    </location>
</feature>
<evidence type="ECO:0000313" key="3">
    <source>
        <dbReference type="EMBL" id="KAG5326574.1"/>
    </source>
</evidence>
<dbReference type="OrthoDB" id="5917212at2759"/>
<evidence type="ECO:0000313" key="4">
    <source>
        <dbReference type="Proteomes" id="UP000670152"/>
    </source>
</evidence>
<dbReference type="GO" id="GO:0032588">
    <property type="term" value="C:trans-Golgi network membrane"/>
    <property type="evidence" value="ECO:0007669"/>
    <property type="project" value="InterPro"/>
</dbReference>
<dbReference type="PANTHER" id="PTHR16156">
    <property type="entry name" value="AFTIPHILIN A-RELATED"/>
    <property type="match status" value="1"/>
</dbReference>
<gene>
    <name evidence="3" type="primary">Aftph</name>
    <name evidence="3" type="ORF">G6Z77_0001313</name>
</gene>
<dbReference type="GO" id="GO:0030121">
    <property type="term" value="C:AP-1 adaptor complex"/>
    <property type="evidence" value="ECO:0007669"/>
    <property type="project" value="TreeGrafter"/>
</dbReference>
<dbReference type="GO" id="GO:0030276">
    <property type="term" value="F:clathrin binding"/>
    <property type="evidence" value="ECO:0007669"/>
    <property type="project" value="InterPro"/>
</dbReference>
<dbReference type="InterPro" id="IPR029205">
    <property type="entry name" value="Clathrin-bd"/>
</dbReference>
<dbReference type="EMBL" id="JAANIB010007316">
    <property type="protein sequence ID" value="KAG5326574.1"/>
    <property type="molecule type" value="Genomic_DNA"/>
</dbReference>
<organism evidence="3 4">
    <name type="scientific">Acromyrmex heyeri</name>
    <dbReference type="NCBI Taxonomy" id="230685"/>
    <lineage>
        <taxon>Eukaryota</taxon>
        <taxon>Metazoa</taxon>
        <taxon>Ecdysozoa</taxon>
        <taxon>Arthropoda</taxon>
        <taxon>Hexapoda</taxon>
        <taxon>Insecta</taxon>
        <taxon>Pterygota</taxon>
        <taxon>Neoptera</taxon>
        <taxon>Endopterygota</taxon>
        <taxon>Hymenoptera</taxon>
        <taxon>Apocrita</taxon>
        <taxon>Aculeata</taxon>
        <taxon>Formicoidea</taxon>
        <taxon>Formicidae</taxon>
        <taxon>Myrmicinae</taxon>
        <taxon>Acromyrmex</taxon>
    </lineage>
</organism>
<dbReference type="PANTHER" id="PTHR16156:SF10">
    <property type="entry name" value="AFTIPHILIN-RELATED"/>
    <property type="match status" value="1"/>
</dbReference>
<reference evidence="3 4" key="1">
    <citation type="submission" date="2020-02" db="EMBL/GenBank/DDBJ databases">
        <title>Relaxed selection underlies rapid genomic changes in the transitions from sociality to social parasitism in ants.</title>
        <authorList>
            <person name="Bi X."/>
        </authorList>
    </citation>
    <scope>NUCLEOTIDE SEQUENCE [LARGE SCALE GENOMIC DNA]</scope>
    <source>
        <strain evidence="3">BGI-DK2014b</strain>
        <tissue evidence="3">Whole body</tissue>
    </source>
</reference>
<evidence type="ECO:0000256" key="1">
    <source>
        <dbReference type="SAM" id="MobiDB-lite"/>
    </source>
</evidence>
<sequence length="953" mass="106055">MAFPPLVSSTPPPLDNFGESDEDEFGDFTAGGIDGLSVSSESPQKLITPIQTPVASQNVSPRLNGINESPVLDNCPKINEAKCGVIDDLLIVEKAGNNVSHIRLKDRTDDSNVLENNFENASVTEYNVLDSPRNGESRNVEISNSVDHVCTQNVLVKKNFVDTDVISSNNSSLADSVKTVSEQEGSSNDLEVNDEVEPVSLDLEDPTSTPDILQQLDDDFYNYEQFKDSNEWNDTVSDKKVDVTVLQTDYLNDKPNSMDTECNVTDEPKYIEMYDVISNTETSNEKSNKTDSFNFDFTFDDDAVREESNLDHTSVHAHTEDIHLRNSSKKSDASTFPNNFCDIADIKNTIQSKESEYVAVETKNQTVQKAVNGISEEISAKKKESNNEEIHKDYIPENGFDAHDPDNSDFTEFMEHRDFNGVSELTNNYNSISNNSTYETVQIHGLHTSSSEASCIQKFSPIKGASLPSTNTSLDCLKDKINITNNTGEECATFKNENSVVYFSNGEFYDFPLRTTEPVATRAQEDNCSGFESADNEDDDFGDFTNFSSTTVEWKSDDAKELKVPEDDDDFGDFSNFETSTDVVETQQFSLKESICRIENKNAANKIEDIITNMFSVLSEHHEVELKALIDKADKVWQSVKSVEETNALTYQWANSSSNNVLLNSLGIDSRNILFGPRWNPNIPRFAANLGFTPLEPIKATAESQQPSAANTSKIQGAICSDEVPAAQFDWNSSGLVNPLDASGGLSALLPLDLLCPFDPLLTPHCSTHSESYHQSSCSTNSVYYYSSEAVVQEPSQSMKSQNLSDLTYSSLKQQKSSQMSKIIEPLPGPCIVEWKKKTEQDIGIKQKSNSSHRALRNVHLTNNKSFPISNNTSRVHEYHRKISVGKKENTQGTEHVVVDRYGRPMAVQAETIKVLNQLPDLSFLNARTLLFNREQRQIVPDLGAMINRKMPG</sequence>
<feature type="non-terminal residue" evidence="3">
    <location>
        <position position="953"/>
    </location>
</feature>
<protein>
    <submittedName>
        <fullName evidence="3">AFTIN protein</fullName>
    </submittedName>
</protein>
<evidence type="ECO:0000259" key="2">
    <source>
        <dbReference type="Pfam" id="PF15045"/>
    </source>
</evidence>
<feature type="non-terminal residue" evidence="3">
    <location>
        <position position="1"/>
    </location>
</feature>